<dbReference type="Proteomes" id="UP001228504">
    <property type="component" value="Unassembled WGS sequence"/>
</dbReference>
<keyword evidence="3" id="KW-1185">Reference proteome</keyword>
<dbReference type="InterPro" id="IPR013783">
    <property type="entry name" value="Ig-like_fold"/>
</dbReference>
<proteinExistence type="predicted"/>
<dbReference type="InterPro" id="IPR041033">
    <property type="entry name" value="SpaA_PFL_dom_1"/>
</dbReference>
<dbReference type="Gene3D" id="2.60.40.10">
    <property type="entry name" value="Immunoglobulins"/>
    <property type="match status" value="1"/>
</dbReference>
<evidence type="ECO:0000313" key="3">
    <source>
        <dbReference type="Proteomes" id="UP001228504"/>
    </source>
</evidence>
<comment type="caution">
    <text evidence="2">The sequence shown here is derived from an EMBL/GenBank/DDBJ whole genome shotgun (WGS) entry which is preliminary data.</text>
</comment>
<evidence type="ECO:0000259" key="1">
    <source>
        <dbReference type="Pfam" id="PF17802"/>
    </source>
</evidence>
<evidence type="ECO:0000313" key="2">
    <source>
        <dbReference type="EMBL" id="MDQ0149680.1"/>
    </source>
</evidence>
<dbReference type="Pfam" id="PF17802">
    <property type="entry name" value="SpaA"/>
    <property type="match status" value="1"/>
</dbReference>
<reference evidence="2 3" key="1">
    <citation type="submission" date="2023-07" db="EMBL/GenBank/DDBJ databases">
        <title>Genomic Encyclopedia of Type Strains, Phase IV (KMG-IV): sequencing the most valuable type-strain genomes for metagenomic binning, comparative biology and taxonomic classification.</title>
        <authorList>
            <person name="Goeker M."/>
        </authorList>
    </citation>
    <scope>NUCLEOTIDE SEQUENCE [LARGE SCALE GENOMIC DNA]</scope>
    <source>
        <strain evidence="2 3">DSM 20694</strain>
    </source>
</reference>
<feature type="domain" description="SpaA-like prealbumin fold" evidence="1">
    <location>
        <begin position="36"/>
        <end position="92"/>
    </location>
</feature>
<dbReference type="SUPFAM" id="SSF49478">
    <property type="entry name" value="Cna protein B-type domain"/>
    <property type="match status" value="1"/>
</dbReference>
<name>A0ABT9UTN7_9FIRM</name>
<gene>
    <name evidence="2" type="ORF">J2S18_001611</name>
</gene>
<organism evidence="2 3">
    <name type="scientific">Eubacterium multiforme</name>
    <dbReference type="NCBI Taxonomy" id="83339"/>
    <lineage>
        <taxon>Bacteria</taxon>
        <taxon>Bacillati</taxon>
        <taxon>Bacillota</taxon>
        <taxon>Clostridia</taxon>
        <taxon>Eubacteriales</taxon>
        <taxon>Eubacteriaceae</taxon>
        <taxon>Eubacterium</taxon>
    </lineage>
</organism>
<dbReference type="EMBL" id="JAUSUF010000004">
    <property type="protein sequence ID" value="MDQ0149680.1"/>
    <property type="molecule type" value="Genomic_DNA"/>
</dbReference>
<protein>
    <recommendedName>
        <fullName evidence="1">SpaA-like prealbumin fold domain-containing protein</fullName>
    </recommendedName>
</protein>
<accession>A0ABT9UTN7</accession>
<sequence>MKNEMKRKKENVYELKAKSIVEKGKIIVYTLMNDLNGKKLKGIKVNLYIINGVSPFLLMSKYSDENGKVEFLNIDDGNYRIIEIIDKKVYEKPTYIRWNEINISSYCKEETIYIINKKRNVYKS</sequence>
<dbReference type="RefSeq" id="WP_307485424.1">
    <property type="nucleotide sequence ID" value="NZ_JAUSUF010000004.1"/>
</dbReference>